<dbReference type="Pfam" id="PF13545">
    <property type="entry name" value="HTH_Crp_2"/>
    <property type="match status" value="1"/>
</dbReference>
<dbReference type="Pfam" id="PF00027">
    <property type="entry name" value="cNMP_binding"/>
    <property type="match status" value="1"/>
</dbReference>
<dbReference type="GO" id="GO:0003677">
    <property type="term" value="F:DNA binding"/>
    <property type="evidence" value="ECO:0007669"/>
    <property type="project" value="UniProtKB-KW"/>
</dbReference>
<keyword evidence="1" id="KW-0805">Transcription regulation</keyword>
<sequence>MQKVKKYNDFDEVCAFLGRVGWLAECPRSSRDLIFGSARLVRFAEDEPVYRMGDRSDGVYGFVDGGLQIMLPRDNQEIVPIHLSEPGFWVGESAFFSDSTRLVSVVATRPTVGLHVPRASVIELLESHPDIIQDFYALSHRNLATALKLLANLTIANSTSRIAQRLVYYDEIAGKCGAPIRLTQEDLANLVAVSLPTVERVLRGLGDAGAVETGRGQIRVLDRRKLISLSYG</sequence>
<dbReference type="PANTHER" id="PTHR24567">
    <property type="entry name" value="CRP FAMILY TRANSCRIPTIONAL REGULATORY PROTEIN"/>
    <property type="match status" value="1"/>
</dbReference>
<reference evidence="6 7" key="1">
    <citation type="submission" date="2018-03" db="EMBL/GenBank/DDBJ databases">
        <title>Genomic Encyclopedia of Archaeal and Bacterial Type Strains, Phase II (KMG-II): from individual species to whole genera.</title>
        <authorList>
            <person name="Goeker M."/>
        </authorList>
    </citation>
    <scope>NUCLEOTIDE SEQUENCE [LARGE SCALE GENOMIC DNA]</scope>
    <source>
        <strain evidence="6 7">DSM 29328</strain>
    </source>
</reference>
<protein>
    <submittedName>
        <fullName evidence="6">CRP-like cAMP-binding protein</fullName>
    </submittedName>
</protein>
<feature type="domain" description="Cyclic nucleotide-binding" evidence="4">
    <location>
        <begin position="22"/>
        <end position="142"/>
    </location>
</feature>
<evidence type="ECO:0000313" key="7">
    <source>
        <dbReference type="Proteomes" id="UP000239480"/>
    </source>
</evidence>
<evidence type="ECO:0000313" key="6">
    <source>
        <dbReference type="EMBL" id="PRY22616.1"/>
    </source>
</evidence>
<dbReference type="SMART" id="SM00419">
    <property type="entry name" value="HTH_CRP"/>
    <property type="match status" value="1"/>
</dbReference>
<gene>
    <name evidence="6" type="ORF">CLV78_106157</name>
</gene>
<dbReference type="InterPro" id="IPR000595">
    <property type="entry name" value="cNMP-bd_dom"/>
</dbReference>
<organism evidence="6 7">
    <name type="scientific">Aliiruegeria haliotis</name>
    <dbReference type="NCBI Taxonomy" id="1280846"/>
    <lineage>
        <taxon>Bacteria</taxon>
        <taxon>Pseudomonadati</taxon>
        <taxon>Pseudomonadota</taxon>
        <taxon>Alphaproteobacteria</taxon>
        <taxon>Rhodobacterales</taxon>
        <taxon>Roseobacteraceae</taxon>
        <taxon>Aliiruegeria</taxon>
    </lineage>
</organism>
<evidence type="ECO:0000259" key="5">
    <source>
        <dbReference type="PROSITE" id="PS51063"/>
    </source>
</evidence>
<proteinExistence type="predicted"/>
<dbReference type="Proteomes" id="UP000239480">
    <property type="component" value="Unassembled WGS sequence"/>
</dbReference>
<evidence type="ECO:0000256" key="2">
    <source>
        <dbReference type="ARBA" id="ARBA00023125"/>
    </source>
</evidence>
<evidence type="ECO:0000256" key="1">
    <source>
        <dbReference type="ARBA" id="ARBA00023015"/>
    </source>
</evidence>
<dbReference type="PROSITE" id="PS51063">
    <property type="entry name" value="HTH_CRP_2"/>
    <property type="match status" value="1"/>
</dbReference>
<dbReference type="InterPro" id="IPR036390">
    <property type="entry name" value="WH_DNA-bd_sf"/>
</dbReference>
<dbReference type="InterPro" id="IPR018490">
    <property type="entry name" value="cNMP-bd_dom_sf"/>
</dbReference>
<dbReference type="GO" id="GO:0003700">
    <property type="term" value="F:DNA-binding transcription factor activity"/>
    <property type="evidence" value="ECO:0007669"/>
    <property type="project" value="TreeGrafter"/>
</dbReference>
<comment type="caution">
    <text evidence="6">The sequence shown here is derived from an EMBL/GenBank/DDBJ whole genome shotgun (WGS) entry which is preliminary data.</text>
</comment>
<dbReference type="InterPro" id="IPR050397">
    <property type="entry name" value="Env_Response_Regulators"/>
</dbReference>
<dbReference type="SUPFAM" id="SSF46785">
    <property type="entry name" value="Winged helix' DNA-binding domain"/>
    <property type="match status" value="1"/>
</dbReference>
<dbReference type="AlphaFoldDB" id="A0A2T0RN33"/>
<dbReference type="CDD" id="cd00038">
    <property type="entry name" value="CAP_ED"/>
    <property type="match status" value="1"/>
</dbReference>
<dbReference type="InterPro" id="IPR014710">
    <property type="entry name" value="RmlC-like_jellyroll"/>
</dbReference>
<feature type="domain" description="HTH crp-type" evidence="5">
    <location>
        <begin position="156"/>
        <end position="224"/>
    </location>
</feature>
<keyword evidence="3" id="KW-0804">Transcription</keyword>
<evidence type="ECO:0000259" key="4">
    <source>
        <dbReference type="PROSITE" id="PS50042"/>
    </source>
</evidence>
<name>A0A2T0RN33_9RHOB</name>
<dbReference type="EMBL" id="PVTD01000006">
    <property type="protein sequence ID" value="PRY22616.1"/>
    <property type="molecule type" value="Genomic_DNA"/>
</dbReference>
<evidence type="ECO:0000256" key="3">
    <source>
        <dbReference type="ARBA" id="ARBA00023163"/>
    </source>
</evidence>
<dbReference type="GO" id="GO:0005829">
    <property type="term" value="C:cytosol"/>
    <property type="evidence" value="ECO:0007669"/>
    <property type="project" value="TreeGrafter"/>
</dbReference>
<dbReference type="Gene3D" id="2.60.120.10">
    <property type="entry name" value="Jelly Rolls"/>
    <property type="match status" value="1"/>
</dbReference>
<dbReference type="Gene3D" id="1.10.10.10">
    <property type="entry name" value="Winged helix-like DNA-binding domain superfamily/Winged helix DNA-binding domain"/>
    <property type="match status" value="1"/>
</dbReference>
<dbReference type="InterPro" id="IPR036388">
    <property type="entry name" value="WH-like_DNA-bd_sf"/>
</dbReference>
<dbReference type="SMART" id="SM00100">
    <property type="entry name" value="cNMP"/>
    <property type="match status" value="1"/>
</dbReference>
<dbReference type="InterPro" id="IPR012318">
    <property type="entry name" value="HTH_CRP"/>
</dbReference>
<dbReference type="SUPFAM" id="SSF51206">
    <property type="entry name" value="cAMP-binding domain-like"/>
    <property type="match status" value="1"/>
</dbReference>
<keyword evidence="2" id="KW-0238">DNA-binding</keyword>
<dbReference type="PROSITE" id="PS50042">
    <property type="entry name" value="CNMP_BINDING_3"/>
    <property type="match status" value="1"/>
</dbReference>
<accession>A0A2T0RN33</accession>
<dbReference type="PANTHER" id="PTHR24567:SF26">
    <property type="entry name" value="REGULATORY PROTEIN YEIL"/>
    <property type="match status" value="1"/>
</dbReference>
<dbReference type="RefSeq" id="WP_106205687.1">
    <property type="nucleotide sequence ID" value="NZ_PVTD01000006.1"/>
</dbReference>
<dbReference type="OrthoDB" id="7772718at2"/>
<keyword evidence="7" id="KW-1185">Reference proteome</keyword>